<dbReference type="InterPro" id="IPR036986">
    <property type="entry name" value="S4_RNA-bd_sf"/>
</dbReference>
<dbReference type="PROSITE" id="PS50889">
    <property type="entry name" value="S4"/>
    <property type="match status" value="1"/>
</dbReference>
<evidence type="ECO:0000259" key="3">
    <source>
        <dbReference type="SMART" id="SM00363"/>
    </source>
</evidence>
<evidence type="ECO:0000313" key="5">
    <source>
        <dbReference type="Proteomes" id="UP000184327"/>
    </source>
</evidence>
<reference evidence="4 5" key="1">
    <citation type="submission" date="2016-11" db="EMBL/GenBank/DDBJ databases">
        <authorList>
            <person name="Jaros S."/>
            <person name="Januszkiewicz K."/>
            <person name="Wedrychowicz H."/>
        </authorList>
    </citation>
    <scope>NUCLEOTIDE SEQUENCE [LARGE SCALE GENOMIC DNA]</scope>
    <source>
        <strain evidence="4 5">DSM 16112</strain>
    </source>
</reference>
<keyword evidence="5" id="KW-1185">Reference proteome</keyword>
<protein>
    <submittedName>
        <fullName evidence="4">Ribosome-associated heat shock protein Hsp15</fullName>
    </submittedName>
</protein>
<evidence type="ECO:0000256" key="1">
    <source>
        <dbReference type="PROSITE-ProRule" id="PRU00182"/>
    </source>
</evidence>
<name>A0A1M5DR10_9BURK</name>
<dbReference type="Pfam" id="PF01479">
    <property type="entry name" value="S4"/>
    <property type="match status" value="1"/>
</dbReference>
<dbReference type="CDD" id="cd00165">
    <property type="entry name" value="S4"/>
    <property type="match status" value="1"/>
</dbReference>
<dbReference type="Gene3D" id="3.10.290.10">
    <property type="entry name" value="RNA-binding S4 domain"/>
    <property type="match status" value="1"/>
</dbReference>
<feature type="compositionally biased region" description="Polar residues" evidence="2">
    <location>
        <begin position="144"/>
        <end position="166"/>
    </location>
</feature>
<dbReference type="EMBL" id="FQUZ01000035">
    <property type="protein sequence ID" value="SHF69413.1"/>
    <property type="molecule type" value="Genomic_DNA"/>
</dbReference>
<gene>
    <name evidence="4" type="ORF">SAMN02745117_02447</name>
</gene>
<dbReference type="SMART" id="SM00363">
    <property type="entry name" value="S4"/>
    <property type="match status" value="1"/>
</dbReference>
<dbReference type="AlphaFoldDB" id="A0A1M5DR10"/>
<dbReference type="STRING" id="1122156.SAMN02745117_02447"/>
<organism evidence="4 5">
    <name type="scientific">Lampropedia hyalina DSM 16112</name>
    <dbReference type="NCBI Taxonomy" id="1122156"/>
    <lineage>
        <taxon>Bacteria</taxon>
        <taxon>Pseudomonadati</taxon>
        <taxon>Pseudomonadota</taxon>
        <taxon>Betaproteobacteria</taxon>
        <taxon>Burkholderiales</taxon>
        <taxon>Comamonadaceae</taxon>
        <taxon>Lampropedia</taxon>
    </lineage>
</organism>
<feature type="compositionally biased region" description="Low complexity" evidence="2">
    <location>
        <begin position="8"/>
        <end position="18"/>
    </location>
</feature>
<feature type="domain" description="RNA-binding S4" evidence="3">
    <location>
        <begin position="25"/>
        <end position="87"/>
    </location>
</feature>
<sequence length="166" mass="18849">MSRKRNPAPHSAPATASPDGIPPTMRLDKWLWCARFYKTRSLAAEEIARGRVLVNDTLAKPARDVRIGDTLHIRQTLQSRTVQVQSLLAMRGPASVAQQMYAETEQSVAERTRQAELRRLAPEPASDLRHGRPTKKDRRDFDQLRQQGQRSALNERWSASVQNARD</sequence>
<feature type="region of interest" description="Disordered" evidence="2">
    <location>
        <begin position="1"/>
        <end position="21"/>
    </location>
</feature>
<accession>A0A1M5DR10</accession>
<evidence type="ECO:0000256" key="2">
    <source>
        <dbReference type="SAM" id="MobiDB-lite"/>
    </source>
</evidence>
<proteinExistence type="predicted"/>
<dbReference type="GO" id="GO:0003723">
    <property type="term" value="F:RNA binding"/>
    <property type="evidence" value="ECO:0007669"/>
    <property type="project" value="UniProtKB-KW"/>
</dbReference>
<dbReference type="SUPFAM" id="SSF55174">
    <property type="entry name" value="Alpha-L RNA-binding motif"/>
    <property type="match status" value="1"/>
</dbReference>
<keyword evidence="1" id="KW-0694">RNA-binding</keyword>
<feature type="region of interest" description="Disordered" evidence="2">
    <location>
        <begin position="119"/>
        <end position="166"/>
    </location>
</feature>
<keyword evidence="4" id="KW-0346">Stress response</keyword>
<evidence type="ECO:0000313" key="4">
    <source>
        <dbReference type="EMBL" id="SHF69413.1"/>
    </source>
</evidence>
<dbReference type="InterPro" id="IPR002942">
    <property type="entry name" value="S4_RNA-bd"/>
</dbReference>
<feature type="compositionally biased region" description="Basic and acidic residues" evidence="2">
    <location>
        <begin position="119"/>
        <end position="130"/>
    </location>
</feature>
<dbReference type="Proteomes" id="UP000184327">
    <property type="component" value="Unassembled WGS sequence"/>
</dbReference>